<dbReference type="HAMAP" id="MF_00365">
    <property type="entry name" value="RecF"/>
    <property type="match status" value="1"/>
</dbReference>
<proteinExistence type="inferred from homology"/>
<dbReference type="InterPro" id="IPR003395">
    <property type="entry name" value="RecF/RecN/SMC_N"/>
</dbReference>
<keyword evidence="4 9" id="KW-0963">Cytoplasm</keyword>
<keyword evidence="6 9" id="KW-0547">Nucleotide-binding</keyword>
<comment type="subcellular location">
    <subcellularLocation>
        <location evidence="1 9 10">Cytoplasm</location>
    </subcellularLocation>
</comment>
<evidence type="ECO:0000313" key="13">
    <source>
        <dbReference type="Proteomes" id="UP001271780"/>
    </source>
</evidence>
<dbReference type="Proteomes" id="UP001271780">
    <property type="component" value="Unassembled WGS sequence"/>
</dbReference>
<sequence length="390" mass="41385">MASHVAVTDDSKQLRQQSYISKLTLTNFRNYAGLSLELEPGAVVLSGDNGAGKTNLLEAISLLTPGRGLRRAPYADVAREGGDGGFALHARIEGPEGQVEIGTGISGGDGEGGRRVRINSAPAKSAEDMLEWLRVVWLTPAMDGLFPGPAADRRRFLDRLVLAIDPGHGQRALDYEKAMRGRNRLLTEGSRDSGWFDAIETQMAETGVAIAAARAELVRLLAAMIDKLPGSGPFPQADISLAGGLETEIAAAPAVDVEERFRAALANGRERDRAAGRTLDGPHRSDLVVRHRPKSMPAELCSTGEQKALLVGIVLSHARLTGEMSGLTPILLLDEIAAHLDSGRRAALFSILEELNCQAFMTGTDAALFSSLAGRAQFLTVDHGSVGPTG</sequence>
<evidence type="ECO:0000256" key="5">
    <source>
        <dbReference type="ARBA" id="ARBA00022705"/>
    </source>
</evidence>
<evidence type="ECO:0000256" key="4">
    <source>
        <dbReference type="ARBA" id="ARBA00022490"/>
    </source>
</evidence>
<keyword evidence="9 10" id="KW-0234">DNA repair</keyword>
<dbReference type="PROSITE" id="PS00617">
    <property type="entry name" value="RECF_1"/>
    <property type="match status" value="1"/>
</dbReference>
<comment type="similarity">
    <text evidence="2 9 10">Belongs to the RecF family.</text>
</comment>
<name>A0ABU4XI65_9HYPH</name>
<evidence type="ECO:0000256" key="1">
    <source>
        <dbReference type="ARBA" id="ARBA00004496"/>
    </source>
</evidence>
<feature type="binding site" evidence="9">
    <location>
        <begin position="47"/>
        <end position="54"/>
    </location>
    <ligand>
        <name>ATP</name>
        <dbReference type="ChEBI" id="CHEBI:30616"/>
    </ligand>
</feature>
<evidence type="ECO:0000259" key="11">
    <source>
        <dbReference type="SMART" id="SM00382"/>
    </source>
</evidence>
<dbReference type="PANTHER" id="PTHR32182">
    <property type="entry name" value="DNA REPLICATION AND REPAIR PROTEIN RECF"/>
    <property type="match status" value="1"/>
</dbReference>
<dbReference type="InterPro" id="IPR001238">
    <property type="entry name" value="DNA-binding_RecF"/>
</dbReference>
<keyword evidence="9 10" id="KW-0742">SOS response</keyword>
<evidence type="ECO:0000256" key="2">
    <source>
        <dbReference type="ARBA" id="ARBA00008016"/>
    </source>
</evidence>
<dbReference type="PROSITE" id="PS00618">
    <property type="entry name" value="RECF_2"/>
    <property type="match status" value="1"/>
</dbReference>
<dbReference type="SUPFAM" id="SSF52540">
    <property type="entry name" value="P-loop containing nucleoside triphosphate hydrolases"/>
    <property type="match status" value="1"/>
</dbReference>
<feature type="domain" description="AAA+ ATPase" evidence="11">
    <location>
        <begin position="39"/>
        <end position="382"/>
    </location>
</feature>
<evidence type="ECO:0000256" key="8">
    <source>
        <dbReference type="ARBA" id="ARBA00023125"/>
    </source>
</evidence>
<comment type="function">
    <text evidence="9 10">The RecF protein is involved in DNA metabolism; it is required for DNA replication and normal SOS inducibility. RecF binds preferentially to single-stranded, linear DNA. It also seems to bind ATP.</text>
</comment>
<gene>
    <name evidence="9 12" type="primary">recF</name>
    <name evidence="12" type="ORF">RFM27_20470</name>
</gene>
<dbReference type="Pfam" id="PF02463">
    <property type="entry name" value="SMC_N"/>
    <property type="match status" value="1"/>
</dbReference>
<dbReference type="InterPro" id="IPR018078">
    <property type="entry name" value="DNA-binding_RecF_CS"/>
</dbReference>
<evidence type="ECO:0000256" key="10">
    <source>
        <dbReference type="RuleBase" id="RU000578"/>
    </source>
</evidence>
<keyword evidence="13" id="KW-1185">Reference proteome</keyword>
<reference evidence="12 13" key="1">
    <citation type="submission" date="2023-08" db="EMBL/GenBank/DDBJ databases">
        <title>Implementing the SeqCode for naming new Mesorhizobium species isolated from Vachellia karroo root nodules.</title>
        <authorList>
            <person name="Van Lill M."/>
        </authorList>
    </citation>
    <scope>NUCLEOTIDE SEQUENCE [LARGE SCALE GENOMIC DNA]</scope>
    <source>
        <strain evidence="12 13">VK23A</strain>
    </source>
</reference>
<accession>A0ABU4XI65</accession>
<dbReference type="SMART" id="SM00382">
    <property type="entry name" value="AAA"/>
    <property type="match status" value="1"/>
</dbReference>
<comment type="caution">
    <text evidence="12">The sequence shown here is derived from an EMBL/GenBank/DDBJ whole genome shotgun (WGS) entry which is preliminary data.</text>
</comment>
<dbReference type="Gene3D" id="3.40.50.300">
    <property type="entry name" value="P-loop containing nucleotide triphosphate hydrolases"/>
    <property type="match status" value="1"/>
</dbReference>
<dbReference type="PANTHER" id="PTHR32182:SF0">
    <property type="entry name" value="DNA REPLICATION AND REPAIR PROTEIN RECF"/>
    <property type="match status" value="1"/>
</dbReference>
<evidence type="ECO:0000256" key="7">
    <source>
        <dbReference type="ARBA" id="ARBA00022840"/>
    </source>
</evidence>
<evidence type="ECO:0000256" key="6">
    <source>
        <dbReference type="ARBA" id="ARBA00022741"/>
    </source>
</evidence>
<evidence type="ECO:0000256" key="3">
    <source>
        <dbReference type="ARBA" id="ARBA00020170"/>
    </source>
</evidence>
<dbReference type="EMBL" id="JAVIIZ010000013">
    <property type="protein sequence ID" value="MDX8474461.1"/>
    <property type="molecule type" value="Genomic_DNA"/>
</dbReference>
<protein>
    <recommendedName>
        <fullName evidence="3 9">DNA replication and repair protein RecF</fullName>
    </recommendedName>
</protein>
<keyword evidence="5 9" id="KW-0235">DNA replication</keyword>
<dbReference type="NCBIfam" id="TIGR00611">
    <property type="entry name" value="recf"/>
    <property type="match status" value="1"/>
</dbReference>
<dbReference type="RefSeq" id="WP_320317647.1">
    <property type="nucleotide sequence ID" value="NZ_JAVIIX010000012.1"/>
</dbReference>
<evidence type="ECO:0000313" key="12">
    <source>
        <dbReference type="EMBL" id="MDX8474461.1"/>
    </source>
</evidence>
<keyword evidence="9 10" id="KW-0227">DNA damage</keyword>
<organism evidence="12 13">
    <name type="scientific">Mesorhizobium dulcispinae</name>
    <dbReference type="NCBI Taxonomy" id="3072316"/>
    <lineage>
        <taxon>Bacteria</taxon>
        <taxon>Pseudomonadati</taxon>
        <taxon>Pseudomonadota</taxon>
        <taxon>Alphaproteobacteria</taxon>
        <taxon>Hyphomicrobiales</taxon>
        <taxon>Phyllobacteriaceae</taxon>
        <taxon>Mesorhizobium</taxon>
    </lineage>
</organism>
<evidence type="ECO:0000256" key="9">
    <source>
        <dbReference type="HAMAP-Rule" id="MF_00365"/>
    </source>
</evidence>
<dbReference type="Gene3D" id="1.20.1050.90">
    <property type="entry name" value="RecF/RecN/SMC, N-terminal domain"/>
    <property type="match status" value="1"/>
</dbReference>
<keyword evidence="8 9" id="KW-0238">DNA-binding</keyword>
<dbReference type="InterPro" id="IPR042174">
    <property type="entry name" value="RecF_2"/>
</dbReference>
<dbReference type="InterPro" id="IPR027417">
    <property type="entry name" value="P-loop_NTPase"/>
</dbReference>
<dbReference type="InterPro" id="IPR003593">
    <property type="entry name" value="AAA+_ATPase"/>
</dbReference>
<keyword evidence="7 9" id="KW-0067">ATP-binding</keyword>